<evidence type="ECO:0000256" key="3">
    <source>
        <dbReference type="ARBA" id="ARBA00011738"/>
    </source>
</evidence>
<dbReference type="SMART" id="SM00529">
    <property type="entry name" value="HTH_DTXR"/>
    <property type="match status" value="1"/>
</dbReference>
<dbReference type="InterPro" id="IPR022689">
    <property type="entry name" value="Iron_dep_repressor"/>
</dbReference>
<dbReference type="PANTHER" id="PTHR33238:SF7">
    <property type="entry name" value="IRON-DEPENDENT TRANSCRIPTIONAL REGULATOR"/>
    <property type="match status" value="1"/>
</dbReference>
<sequence>MAKSEVLSASLEDYLEAIFHIVSEKQAARAKDIAKRLKVNNSSVTGALRALAEKGFINYAPYDVITLTPRGNELAEEVVRKHEALRDFFVKILYIDPGEAEEAACKMEHAVSRTILDKLILFMEFVESCPRGGENWIKEFWNNCEYVCEYGNKPYKNCERCITRSLDNFKEKKKLMESDLKETLLGELSCGQRGKILKIKGRGGIKKRMAAMGVRPGSIIEVENISPVDNSIEVKVKGYHLTLRDDEASKITVELYP</sequence>
<comment type="similarity">
    <text evidence="2">Belongs to the DtxR/MntR family.</text>
</comment>
<dbReference type="PANTHER" id="PTHR33238">
    <property type="entry name" value="IRON (METAL) DEPENDENT REPRESSOR, DTXR FAMILY"/>
    <property type="match status" value="1"/>
</dbReference>
<dbReference type="SUPFAM" id="SSF46785">
    <property type="entry name" value="Winged helix' DNA-binding domain"/>
    <property type="match status" value="1"/>
</dbReference>
<dbReference type="SUPFAM" id="SSF50037">
    <property type="entry name" value="C-terminal domain of transcriptional repressors"/>
    <property type="match status" value="1"/>
</dbReference>
<evidence type="ECO:0000256" key="7">
    <source>
        <dbReference type="ARBA" id="ARBA00023125"/>
    </source>
</evidence>
<evidence type="ECO:0000313" key="11">
    <source>
        <dbReference type="EMBL" id="QTA88413.1"/>
    </source>
</evidence>
<dbReference type="PROSITE" id="PS50944">
    <property type="entry name" value="HTH_DTXR"/>
    <property type="match status" value="1"/>
</dbReference>
<dbReference type="InterPro" id="IPR022687">
    <property type="entry name" value="HTH_DTXR"/>
</dbReference>
<proteinExistence type="inferred from homology"/>
<keyword evidence="7" id="KW-0238">DNA-binding</keyword>
<dbReference type="InterPro" id="IPR036388">
    <property type="entry name" value="WH-like_DNA-bd_sf"/>
</dbReference>
<keyword evidence="8" id="KW-0804">Transcription</keyword>
<evidence type="ECO:0000256" key="1">
    <source>
        <dbReference type="ARBA" id="ARBA00004496"/>
    </source>
</evidence>
<dbReference type="Gene3D" id="2.30.30.90">
    <property type="match status" value="1"/>
</dbReference>
<evidence type="ECO:0000256" key="4">
    <source>
        <dbReference type="ARBA" id="ARBA00022386"/>
    </source>
</evidence>
<gene>
    <name evidence="11" type="ORF">dnm_044580</name>
</gene>
<dbReference type="RefSeq" id="WP_207683189.1">
    <property type="nucleotide sequence ID" value="NZ_CP061800.1"/>
</dbReference>
<evidence type="ECO:0000256" key="9">
    <source>
        <dbReference type="ARBA" id="ARBA00025185"/>
    </source>
</evidence>
<dbReference type="AlphaFoldDB" id="A0A975BNF7"/>
<dbReference type="GO" id="GO:0003700">
    <property type="term" value="F:DNA-binding transcription factor activity"/>
    <property type="evidence" value="ECO:0007669"/>
    <property type="project" value="InterPro"/>
</dbReference>
<feature type="domain" description="HTH dtxR-type" evidence="10">
    <location>
        <begin position="7"/>
        <end position="68"/>
    </location>
</feature>
<evidence type="ECO:0000256" key="5">
    <source>
        <dbReference type="ARBA" id="ARBA00023004"/>
    </source>
</evidence>
<dbReference type="Pfam" id="PF02742">
    <property type="entry name" value="Fe_dep_repr_C"/>
    <property type="match status" value="1"/>
</dbReference>
<keyword evidence="6" id="KW-0805">Transcription regulation</keyword>
<dbReference type="InterPro" id="IPR038157">
    <property type="entry name" value="FeoA_core_dom"/>
</dbReference>
<dbReference type="InterPro" id="IPR008988">
    <property type="entry name" value="Transcriptional_repressor_C"/>
</dbReference>
<dbReference type="InterPro" id="IPR036421">
    <property type="entry name" value="Fe_dep_repressor_sf"/>
</dbReference>
<dbReference type="InterPro" id="IPR050536">
    <property type="entry name" value="DtxR_MntR_Metal-Reg"/>
</dbReference>
<dbReference type="EMBL" id="CP061800">
    <property type="protein sequence ID" value="QTA88413.1"/>
    <property type="molecule type" value="Genomic_DNA"/>
</dbReference>
<dbReference type="KEGG" id="dmm:dnm_044580"/>
<dbReference type="Gene3D" id="1.10.60.10">
    <property type="entry name" value="Iron dependent repressor, metal binding and dimerisation domain"/>
    <property type="match status" value="1"/>
</dbReference>
<dbReference type="InterPro" id="IPR001367">
    <property type="entry name" value="Fe_dep_repressor"/>
</dbReference>
<evidence type="ECO:0000256" key="2">
    <source>
        <dbReference type="ARBA" id="ARBA00007871"/>
    </source>
</evidence>
<name>A0A975BNF7_9BACT</name>
<accession>A0A975BNF7</accession>
<dbReference type="Pfam" id="PF01325">
    <property type="entry name" value="Fe_dep_repress"/>
    <property type="match status" value="1"/>
</dbReference>
<evidence type="ECO:0000259" key="10">
    <source>
        <dbReference type="PROSITE" id="PS50944"/>
    </source>
</evidence>
<evidence type="ECO:0000256" key="8">
    <source>
        <dbReference type="ARBA" id="ARBA00023163"/>
    </source>
</evidence>
<keyword evidence="12" id="KW-1185">Reference proteome</keyword>
<comment type="subcellular location">
    <subcellularLocation>
        <location evidence="1">Cytoplasm</location>
    </subcellularLocation>
</comment>
<dbReference type="Pfam" id="PF04023">
    <property type="entry name" value="FeoA"/>
    <property type="match status" value="1"/>
</dbReference>
<protein>
    <recommendedName>
        <fullName evidence="4">Transcriptional regulator MntR</fullName>
    </recommendedName>
</protein>
<keyword evidence="5" id="KW-0408">Iron</keyword>
<evidence type="ECO:0000256" key="6">
    <source>
        <dbReference type="ARBA" id="ARBA00023015"/>
    </source>
</evidence>
<dbReference type="GO" id="GO:0005737">
    <property type="term" value="C:cytoplasm"/>
    <property type="evidence" value="ECO:0007669"/>
    <property type="project" value="UniProtKB-SubCell"/>
</dbReference>
<dbReference type="Proteomes" id="UP000663722">
    <property type="component" value="Chromosome"/>
</dbReference>
<dbReference type="InterPro" id="IPR007167">
    <property type="entry name" value="Fe-transptr_FeoA-like"/>
</dbReference>
<comment type="function">
    <text evidence="9">In the presence of manganese, represses expression of mntH and mntS. Up-regulates expression of mntP.</text>
</comment>
<dbReference type="InterPro" id="IPR036390">
    <property type="entry name" value="WH_DNA-bd_sf"/>
</dbReference>
<comment type="subunit">
    <text evidence="3">Homodimer.</text>
</comment>
<evidence type="ECO:0000313" key="12">
    <source>
        <dbReference type="Proteomes" id="UP000663722"/>
    </source>
</evidence>
<dbReference type="GO" id="GO:0046983">
    <property type="term" value="F:protein dimerization activity"/>
    <property type="evidence" value="ECO:0007669"/>
    <property type="project" value="InterPro"/>
</dbReference>
<dbReference type="GO" id="GO:0046914">
    <property type="term" value="F:transition metal ion binding"/>
    <property type="evidence" value="ECO:0007669"/>
    <property type="project" value="InterPro"/>
</dbReference>
<organism evidence="11 12">
    <name type="scientific">Desulfonema magnum</name>
    <dbReference type="NCBI Taxonomy" id="45655"/>
    <lineage>
        <taxon>Bacteria</taxon>
        <taxon>Pseudomonadati</taxon>
        <taxon>Thermodesulfobacteriota</taxon>
        <taxon>Desulfobacteria</taxon>
        <taxon>Desulfobacterales</taxon>
        <taxon>Desulfococcaceae</taxon>
        <taxon>Desulfonema</taxon>
    </lineage>
</organism>
<reference evidence="11" key="1">
    <citation type="journal article" date="2021" name="Microb. Physiol.">
        <title>Proteogenomic Insights into the Physiology of Marine, Sulfate-Reducing, Filamentous Desulfonema limicola and Desulfonema magnum.</title>
        <authorList>
            <person name="Schnaars V."/>
            <person name="Wohlbrand L."/>
            <person name="Scheve S."/>
            <person name="Hinrichs C."/>
            <person name="Reinhardt R."/>
            <person name="Rabus R."/>
        </authorList>
    </citation>
    <scope>NUCLEOTIDE SEQUENCE</scope>
    <source>
        <strain evidence="11">4be13</strain>
    </source>
</reference>
<dbReference type="Gene3D" id="1.10.10.10">
    <property type="entry name" value="Winged helix-like DNA-binding domain superfamily/Winged helix DNA-binding domain"/>
    <property type="match status" value="1"/>
</dbReference>
<dbReference type="GO" id="GO:0003677">
    <property type="term" value="F:DNA binding"/>
    <property type="evidence" value="ECO:0007669"/>
    <property type="project" value="UniProtKB-KW"/>
</dbReference>
<dbReference type="SUPFAM" id="SSF47979">
    <property type="entry name" value="Iron-dependent repressor protein, dimerization domain"/>
    <property type="match status" value="1"/>
</dbReference>
<dbReference type="SMART" id="SM00899">
    <property type="entry name" value="FeoA"/>
    <property type="match status" value="1"/>
</dbReference>